<reference evidence="8" key="1">
    <citation type="journal article" date="2021" name="Nat. Commun.">
        <title>Genetic determinants of endophytism in the Arabidopsis root mycobiome.</title>
        <authorList>
            <person name="Mesny F."/>
            <person name="Miyauchi S."/>
            <person name="Thiergart T."/>
            <person name="Pickel B."/>
            <person name="Atanasova L."/>
            <person name="Karlsson M."/>
            <person name="Huettel B."/>
            <person name="Barry K.W."/>
            <person name="Haridas S."/>
            <person name="Chen C."/>
            <person name="Bauer D."/>
            <person name="Andreopoulos W."/>
            <person name="Pangilinan J."/>
            <person name="LaButti K."/>
            <person name="Riley R."/>
            <person name="Lipzen A."/>
            <person name="Clum A."/>
            <person name="Drula E."/>
            <person name="Henrissat B."/>
            <person name="Kohler A."/>
            <person name="Grigoriev I.V."/>
            <person name="Martin F.M."/>
            <person name="Hacquard S."/>
        </authorList>
    </citation>
    <scope>NUCLEOTIDE SEQUENCE</scope>
    <source>
        <strain evidence="8">MPI-SDFR-AT-0120</strain>
    </source>
</reference>
<keyword evidence="6" id="KW-0391">Immunity</keyword>
<dbReference type="PROSITE" id="PS51981">
    <property type="entry name" value="ZF_RZ"/>
    <property type="match status" value="1"/>
</dbReference>
<dbReference type="GO" id="GO:0016887">
    <property type="term" value="F:ATP hydrolysis activity"/>
    <property type="evidence" value="ECO:0007669"/>
    <property type="project" value="InterPro"/>
</dbReference>
<dbReference type="AlphaFoldDB" id="A0A8K0RIG9"/>
<dbReference type="GO" id="GO:0005737">
    <property type="term" value="C:cytoplasm"/>
    <property type="evidence" value="ECO:0007669"/>
    <property type="project" value="UniProtKB-SubCell"/>
</dbReference>
<dbReference type="GO" id="GO:0002376">
    <property type="term" value="P:immune system process"/>
    <property type="evidence" value="ECO:0007669"/>
    <property type="project" value="UniProtKB-KW"/>
</dbReference>
<dbReference type="OrthoDB" id="2423195at2759"/>
<keyword evidence="3" id="KW-0479">Metal-binding</keyword>
<dbReference type="InterPro" id="IPR031248">
    <property type="entry name" value="RNF213"/>
</dbReference>
<evidence type="ECO:0000259" key="7">
    <source>
        <dbReference type="PROSITE" id="PS51981"/>
    </source>
</evidence>
<dbReference type="EMBL" id="JAGMVJ010000001">
    <property type="protein sequence ID" value="KAH7095615.1"/>
    <property type="molecule type" value="Genomic_DNA"/>
</dbReference>
<evidence type="ECO:0000256" key="1">
    <source>
        <dbReference type="ARBA" id="ARBA00004496"/>
    </source>
</evidence>
<keyword evidence="5" id="KW-0862">Zinc</keyword>
<feature type="domain" description="RZ-type" evidence="7">
    <location>
        <begin position="140"/>
        <end position="217"/>
    </location>
</feature>
<sequence>MVASTQCAALEDKFEIASLVKRGLSINSSALKFRGAKPIKQALTYLDSCAYLFDTCNTENLPKLAVESSLYFSRIARNIACSGLVVEKDRTRALEYREKAKKMLEKAAELCKQRFADAETLAGAVEQSSRLLGKEFYEEVTKEEIEAIKLAMLSGHGGIATHAGHWYNCQNGHPFAIGECGMPMEQALCPECGEHVGGQNHTAVAGVTRAVEMESQG</sequence>
<evidence type="ECO:0000256" key="2">
    <source>
        <dbReference type="ARBA" id="ARBA00022490"/>
    </source>
</evidence>
<accession>A0A8K0RIG9</accession>
<dbReference type="InterPro" id="IPR046439">
    <property type="entry name" value="ZF_RZ_dom"/>
</dbReference>
<gene>
    <name evidence="8" type="ORF">FB567DRAFT_623854</name>
</gene>
<organism evidence="8 9">
    <name type="scientific">Paraphoma chrysanthemicola</name>
    <dbReference type="NCBI Taxonomy" id="798071"/>
    <lineage>
        <taxon>Eukaryota</taxon>
        <taxon>Fungi</taxon>
        <taxon>Dikarya</taxon>
        <taxon>Ascomycota</taxon>
        <taxon>Pezizomycotina</taxon>
        <taxon>Dothideomycetes</taxon>
        <taxon>Pleosporomycetidae</taxon>
        <taxon>Pleosporales</taxon>
        <taxon>Pleosporineae</taxon>
        <taxon>Phaeosphaeriaceae</taxon>
        <taxon>Paraphoma</taxon>
    </lineage>
</organism>
<evidence type="ECO:0000256" key="5">
    <source>
        <dbReference type="ARBA" id="ARBA00022833"/>
    </source>
</evidence>
<keyword evidence="4" id="KW-0863">Zinc-finger</keyword>
<comment type="subcellular location">
    <subcellularLocation>
        <location evidence="1">Cytoplasm</location>
    </subcellularLocation>
</comment>
<evidence type="ECO:0000256" key="6">
    <source>
        <dbReference type="ARBA" id="ARBA00022859"/>
    </source>
</evidence>
<keyword evidence="2" id="KW-0963">Cytoplasm</keyword>
<comment type="caution">
    <text evidence="8">The sequence shown here is derived from an EMBL/GenBank/DDBJ whole genome shotgun (WGS) entry which is preliminary data.</text>
</comment>
<evidence type="ECO:0000256" key="3">
    <source>
        <dbReference type="ARBA" id="ARBA00022723"/>
    </source>
</evidence>
<dbReference type="GO" id="GO:0004842">
    <property type="term" value="F:ubiquitin-protein transferase activity"/>
    <property type="evidence" value="ECO:0007669"/>
    <property type="project" value="InterPro"/>
</dbReference>
<proteinExistence type="predicted"/>
<dbReference type="PANTHER" id="PTHR22605:SF16">
    <property type="entry name" value="E3 UBIQUITIN-PROTEIN LIGASE RNF213"/>
    <property type="match status" value="1"/>
</dbReference>
<dbReference type="PANTHER" id="PTHR22605">
    <property type="entry name" value="RZ-TYPE DOMAIN-CONTAINING PROTEIN"/>
    <property type="match status" value="1"/>
</dbReference>
<protein>
    <recommendedName>
        <fullName evidence="7">RZ-type domain-containing protein</fullName>
    </recommendedName>
</protein>
<name>A0A8K0RIG9_9PLEO</name>
<dbReference type="Proteomes" id="UP000813461">
    <property type="component" value="Unassembled WGS sequence"/>
</dbReference>
<dbReference type="GO" id="GO:0008270">
    <property type="term" value="F:zinc ion binding"/>
    <property type="evidence" value="ECO:0007669"/>
    <property type="project" value="UniProtKB-KW"/>
</dbReference>
<evidence type="ECO:0000313" key="9">
    <source>
        <dbReference type="Proteomes" id="UP000813461"/>
    </source>
</evidence>
<evidence type="ECO:0000313" key="8">
    <source>
        <dbReference type="EMBL" id="KAH7095615.1"/>
    </source>
</evidence>
<evidence type="ECO:0000256" key="4">
    <source>
        <dbReference type="ARBA" id="ARBA00022771"/>
    </source>
</evidence>
<dbReference type="Pfam" id="PF20173">
    <property type="entry name" value="ZnF_RZ-type"/>
    <property type="match status" value="1"/>
</dbReference>
<keyword evidence="9" id="KW-1185">Reference proteome</keyword>